<dbReference type="SUPFAM" id="SSF117782">
    <property type="entry name" value="YbjQ-like"/>
    <property type="match status" value="1"/>
</dbReference>
<reference evidence="4 7" key="2">
    <citation type="submission" date="2019-03" db="EMBL/GenBank/DDBJ databases">
        <title>Genomic Encyclopedia of Type Strains, Phase III (KMG-III): the genomes of soil and plant-associated and newly described type strains.</title>
        <authorList>
            <person name="Whitman W."/>
        </authorList>
    </citation>
    <scope>NUCLEOTIDE SEQUENCE [LARGE SCALE GENOMIC DNA]</scope>
    <source>
        <strain evidence="4 7">CECT 8301</strain>
    </source>
</reference>
<dbReference type="InterPro" id="IPR035439">
    <property type="entry name" value="UPF0145_dom_sf"/>
</dbReference>
<dbReference type="Pfam" id="PF01906">
    <property type="entry name" value="YbjQ_1"/>
    <property type="match status" value="1"/>
</dbReference>
<comment type="caution">
    <text evidence="3">The sequence shown here is derived from an EMBL/GenBank/DDBJ whole genome shotgun (WGS) entry which is preliminary data.</text>
</comment>
<evidence type="ECO:0000256" key="1">
    <source>
        <dbReference type="ARBA" id="ARBA00010751"/>
    </source>
</evidence>
<keyword evidence="7" id="KW-1185">Reference proteome</keyword>
<evidence type="ECO:0000313" key="2">
    <source>
        <dbReference type="EMBL" id="GAL62334.1"/>
    </source>
</evidence>
<dbReference type="Proteomes" id="UP000029644">
    <property type="component" value="Unassembled WGS sequence"/>
</dbReference>
<dbReference type="PANTHER" id="PTHR34068">
    <property type="entry name" value="UPF0145 PROTEIN YBJQ"/>
    <property type="match status" value="1"/>
</dbReference>
<dbReference type="EMBL" id="SORL01000008">
    <property type="protein sequence ID" value="TDY62402.1"/>
    <property type="molecule type" value="Genomic_DNA"/>
</dbReference>
<evidence type="ECO:0000313" key="3">
    <source>
        <dbReference type="EMBL" id="GAL78622.1"/>
    </source>
</evidence>
<dbReference type="Proteomes" id="UP000029643">
    <property type="component" value="Unassembled WGS sequence"/>
</dbReference>
<gene>
    <name evidence="4" type="ORF">DFQ06_2240</name>
    <name evidence="3" type="ORF">JCM19274_1086</name>
    <name evidence="2" type="ORF">JCM19300_3085</name>
</gene>
<dbReference type="Proteomes" id="UP000294824">
    <property type="component" value="Unassembled WGS sequence"/>
</dbReference>
<dbReference type="InterPro" id="IPR002765">
    <property type="entry name" value="UPF0145_YbjQ-like"/>
</dbReference>
<evidence type="ECO:0000313" key="4">
    <source>
        <dbReference type="EMBL" id="TDY62402.1"/>
    </source>
</evidence>
<dbReference type="EMBL" id="BBNQ01000005">
    <property type="protein sequence ID" value="GAL62334.1"/>
    <property type="molecule type" value="Genomic_DNA"/>
</dbReference>
<organism evidence="3 5">
    <name type="scientific">Algibacter lectus</name>
    <dbReference type="NCBI Taxonomy" id="221126"/>
    <lineage>
        <taxon>Bacteria</taxon>
        <taxon>Pseudomonadati</taxon>
        <taxon>Bacteroidota</taxon>
        <taxon>Flavobacteriia</taxon>
        <taxon>Flavobacteriales</taxon>
        <taxon>Flavobacteriaceae</taxon>
        <taxon>Algibacter</taxon>
    </lineage>
</organism>
<evidence type="ECO:0000313" key="5">
    <source>
        <dbReference type="Proteomes" id="UP000029643"/>
    </source>
</evidence>
<dbReference type="AlphaFoldDB" id="A0A090X4Z1"/>
<protein>
    <submittedName>
        <fullName evidence="4">Uncharacterized protein YbjQ (UPF0145 family)</fullName>
    </submittedName>
</protein>
<sequence>MILTTTNTIEGHSIKNYLGVVSGVDVNMPKTTISFNMEKYYENYENKINEVKEAAFQKLHANANKLGANAVVGIALDIETMPNSGIIIVSITGTAVMVV</sequence>
<dbReference type="Gene3D" id="3.30.110.70">
    <property type="entry name" value="Hypothetical protein apc22750. Chain B"/>
    <property type="match status" value="1"/>
</dbReference>
<dbReference type="RefSeq" id="WP_042496281.1">
    <property type="nucleotide sequence ID" value="NZ_BBNQ01000005.1"/>
</dbReference>
<dbReference type="EMBL" id="BBNU01000003">
    <property type="protein sequence ID" value="GAL78622.1"/>
    <property type="molecule type" value="Genomic_DNA"/>
</dbReference>
<reference evidence="5 6" key="1">
    <citation type="journal article" date="2014" name="Genome Announc.">
        <title>Draft Genome Sequences of Marine Flavobacterium Algibacter lectus Strains SS8 and NR4.</title>
        <authorList>
            <person name="Takatani N."/>
            <person name="Nakanishi M."/>
            <person name="Meirelles P."/>
            <person name="Mino S."/>
            <person name="Suda W."/>
            <person name="Oshima K."/>
            <person name="Hattori M."/>
            <person name="Ohkuma M."/>
            <person name="Hosokawa M."/>
            <person name="Miyashita K."/>
            <person name="Thompson F.L."/>
            <person name="Niwa A."/>
            <person name="Sawabe T."/>
            <person name="Sawabe T."/>
        </authorList>
    </citation>
    <scope>NUCLEOTIDE SEQUENCE [LARGE SCALE GENOMIC DNA]</scope>
    <source>
        <strain evidence="3">JCM 19274</strain>
        <strain evidence="2 6">JCM 19300</strain>
        <strain evidence="5">JCM19274</strain>
    </source>
</reference>
<comment type="similarity">
    <text evidence="1">Belongs to the UPF0145 family.</text>
</comment>
<accession>A0A4R8MDJ9</accession>
<dbReference type="OrthoDB" id="9796448at2"/>
<evidence type="ECO:0000313" key="6">
    <source>
        <dbReference type="Proteomes" id="UP000029644"/>
    </source>
</evidence>
<evidence type="ECO:0000313" key="7">
    <source>
        <dbReference type="Proteomes" id="UP000294824"/>
    </source>
</evidence>
<name>A0A090X4Z1_9FLAO</name>
<proteinExistence type="inferred from homology"/>
<accession>A0A090X4Z1</accession>
<dbReference type="PANTHER" id="PTHR34068:SF1">
    <property type="entry name" value="UPF0145 PROTEIN YBJQ"/>
    <property type="match status" value="1"/>
</dbReference>